<dbReference type="AlphaFoldDB" id="A0A1G9R725"/>
<dbReference type="RefSeq" id="WP_089686564.1">
    <property type="nucleotide sequence ID" value="NZ_FNFO01000011.1"/>
</dbReference>
<keyword evidence="2" id="KW-0808">Transferase</keyword>
<dbReference type="InterPro" id="IPR000595">
    <property type="entry name" value="cNMP-bd_dom"/>
</dbReference>
<keyword evidence="3" id="KW-1185">Reference proteome</keyword>
<reference evidence="2 3" key="1">
    <citation type="submission" date="2016-10" db="EMBL/GenBank/DDBJ databases">
        <authorList>
            <person name="de Groot N.N."/>
        </authorList>
    </citation>
    <scope>NUCLEOTIDE SEQUENCE [LARGE SCALE GENOMIC DNA]</scope>
    <source>
        <strain evidence="2 3">DSM 25186</strain>
    </source>
</reference>
<evidence type="ECO:0000259" key="1">
    <source>
        <dbReference type="PROSITE" id="PS50042"/>
    </source>
</evidence>
<proteinExistence type="predicted"/>
<dbReference type="OrthoDB" id="1933280at2"/>
<gene>
    <name evidence="2" type="ORF">SAMN05421823_11159</name>
</gene>
<dbReference type="STRING" id="1075417.SAMN05421823_11159"/>
<dbReference type="EMBL" id="FNFO01000011">
    <property type="protein sequence ID" value="SDM19038.1"/>
    <property type="molecule type" value="Genomic_DNA"/>
</dbReference>
<dbReference type="SUPFAM" id="SSF51206">
    <property type="entry name" value="cAMP-binding domain-like"/>
    <property type="match status" value="1"/>
</dbReference>
<name>A0A1G9R725_9BACT</name>
<accession>A0A1G9R725</accession>
<dbReference type="InterPro" id="IPR018490">
    <property type="entry name" value="cNMP-bd_dom_sf"/>
</dbReference>
<sequence length="189" mass="22238">MHELLHRYFQEKTDVDPATFETIRAYFEPKKVRRNEVLLSAGDVCRHHYFVTKGCIRIYTLTPEGQELTRYFTFEGKFGTALTSLIEQQPSFEFLQAIEKSEVLVIGRDDFFQLVDTVPQFNLIYRDMLEMAYITSQKRIYGLQGESALERLRWLMRYQPKIVSRLSNKVIASYLGVTPYTLSRLKTEL</sequence>
<protein>
    <submittedName>
        <fullName evidence="2">cAMP-binding domain of CRP or a regulatory subunit of cAMP-dependent protein kinases</fullName>
    </submittedName>
</protein>
<organism evidence="2 3">
    <name type="scientific">Catalinimonas alkaloidigena</name>
    <dbReference type="NCBI Taxonomy" id="1075417"/>
    <lineage>
        <taxon>Bacteria</taxon>
        <taxon>Pseudomonadati</taxon>
        <taxon>Bacteroidota</taxon>
        <taxon>Cytophagia</taxon>
        <taxon>Cytophagales</taxon>
        <taxon>Catalimonadaceae</taxon>
        <taxon>Catalinimonas</taxon>
    </lineage>
</organism>
<dbReference type="InterPro" id="IPR014710">
    <property type="entry name" value="RmlC-like_jellyroll"/>
</dbReference>
<keyword evidence="2" id="KW-0418">Kinase</keyword>
<feature type="domain" description="Cyclic nucleotide-binding" evidence="1">
    <location>
        <begin position="14"/>
        <end position="115"/>
    </location>
</feature>
<dbReference type="CDD" id="cd00038">
    <property type="entry name" value="CAP_ED"/>
    <property type="match status" value="1"/>
</dbReference>
<dbReference type="Gene3D" id="2.60.120.10">
    <property type="entry name" value="Jelly Rolls"/>
    <property type="match status" value="1"/>
</dbReference>
<dbReference type="GO" id="GO:0016301">
    <property type="term" value="F:kinase activity"/>
    <property type="evidence" value="ECO:0007669"/>
    <property type="project" value="UniProtKB-KW"/>
</dbReference>
<dbReference type="Pfam" id="PF00027">
    <property type="entry name" value="cNMP_binding"/>
    <property type="match status" value="1"/>
</dbReference>
<dbReference type="PROSITE" id="PS50042">
    <property type="entry name" value="CNMP_BINDING_3"/>
    <property type="match status" value="1"/>
</dbReference>
<evidence type="ECO:0000313" key="2">
    <source>
        <dbReference type="EMBL" id="SDM19038.1"/>
    </source>
</evidence>
<evidence type="ECO:0000313" key="3">
    <source>
        <dbReference type="Proteomes" id="UP000198510"/>
    </source>
</evidence>
<dbReference type="Proteomes" id="UP000198510">
    <property type="component" value="Unassembled WGS sequence"/>
</dbReference>